<protein>
    <submittedName>
        <fullName evidence="2">Uncharacterized protein</fullName>
    </submittedName>
</protein>
<dbReference type="RefSeq" id="WP_039471369.1">
    <property type="nucleotide sequence ID" value="NZ_JSYN01000002.1"/>
</dbReference>
<feature type="signal peptide" evidence="1">
    <location>
        <begin position="1"/>
        <end position="19"/>
    </location>
</feature>
<organism evidence="2 3">
    <name type="scientific">Pedobacter kyungheensis</name>
    <dbReference type="NCBI Taxonomy" id="1069985"/>
    <lineage>
        <taxon>Bacteria</taxon>
        <taxon>Pseudomonadati</taxon>
        <taxon>Bacteroidota</taxon>
        <taxon>Sphingobacteriia</taxon>
        <taxon>Sphingobacteriales</taxon>
        <taxon>Sphingobacteriaceae</taxon>
        <taxon>Pedobacter</taxon>
    </lineage>
</organism>
<accession>A0A0C1FXV1</accession>
<dbReference type="EMBL" id="JSYN01000002">
    <property type="protein sequence ID" value="KIA96638.1"/>
    <property type="molecule type" value="Genomic_DNA"/>
</dbReference>
<feature type="chain" id="PRO_5002145374" evidence="1">
    <location>
        <begin position="20"/>
        <end position="104"/>
    </location>
</feature>
<dbReference type="Proteomes" id="UP000031246">
    <property type="component" value="Unassembled WGS sequence"/>
</dbReference>
<keyword evidence="1" id="KW-0732">Signal</keyword>
<reference evidence="2 3" key="1">
    <citation type="submission" date="2014-10" db="EMBL/GenBank/DDBJ databases">
        <title>Pedobacter Kyungheensis.</title>
        <authorList>
            <person name="Anderson B.M."/>
            <person name="Newman J.D."/>
        </authorList>
    </citation>
    <scope>NUCLEOTIDE SEQUENCE [LARGE SCALE GENOMIC DNA]</scope>
    <source>
        <strain evidence="2 3">KACC 16221</strain>
    </source>
</reference>
<evidence type="ECO:0000313" key="3">
    <source>
        <dbReference type="Proteomes" id="UP000031246"/>
    </source>
</evidence>
<name>A0A0C1FXV1_9SPHI</name>
<keyword evidence="3" id="KW-1185">Reference proteome</keyword>
<evidence type="ECO:0000256" key="1">
    <source>
        <dbReference type="SAM" id="SignalP"/>
    </source>
</evidence>
<evidence type="ECO:0000313" key="2">
    <source>
        <dbReference type="EMBL" id="KIA96638.1"/>
    </source>
</evidence>
<sequence>MKKQILFATLGVCSLMFFAFRPVSKVAILKNGNTSVSKMKISPEDLKKIQALDSKGVESYISFKQTSAWDVLTTEFWVISDNSSVDKSALKTKKALDAIINEYK</sequence>
<gene>
    <name evidence="2" type="ORF">OC25_02640</name>
</gene>
<proteinExistence type="predicted"/>
<comment type="caution">
    <text evidence="2">The sequence shown here is derived from an EMBL/GenBank/DDBJ whole genome shotgun (WGS) entry which is preliminary data.</text>
</comment>
<dbReference type="AlphaFoldDB" id="A0A0C1FXV1"/>